<accession>A0A251P273</accession>
<feature type="region of interest" description="Disordered" evidence="14">
    <location>
        <begin position="159"/>
        <end position="257"/>
    </location>
</feature>
<evidence type="ECO:0000256" key="14">
    <source>
        <dbReference type="SAM" id="MobiDB-lite"/>
    </source>
</evidence>
<dbReference type="PANTHER" id="PTHR23273:SF4">
    <property type="entry name" value="REPLICATION PROTEIN A OB DOMAIN-CONTAINING PROTEIN"/>
    <property type="match status" value="1"/>
</dbReference>
<dbReference type="FunFam" id="2.40.50.140:FF:000117">
    <property type="entry name" value="Replication protein A subunit"/>
    <property type="match status" value="1"/>
</dbReference>
<dbReference type="Pfam" id="PF04057">
    <property type="entry name" value="Rep-A_N"/>
    <property type="match status" value="1"/>
</dbReference>
<dbReference type="CDD" id="cd04477">
    <property type="entry name" value="RPA1N"/>
    <property type="match status" value="1"/>
</dbReference>
<dbReference type="FunFam" id="2.40.50.140:FF:000064">
    <property type="entry name" value="Replication protein A subunit"/>
    <property type="match status" value="1"/>
</dbReference>
<dbReference type="EMBL" id="CM007655">
    <property type="protein sequence ID" value="ONI05718.1"/>
    <property type="molecule type" value="Genomic_DNA"/>
</dbReference>
<dbReference type="GO" id="GO:0005662">
    <property type="term" value="C:DNA replication factor A complex"/>
    <property type="evidence" value="ECO:0000318"/>
    <property type="project" value="GO_Central"/>
</dbReference>
<comment type="subcellular location">
    <subcellularLocation>
        <location evidence="1 13">Nucleus</location>
    </subcellularLocation>
</comment>
<evidence type="ECO:0000256" key="2">
    <source>
        <dbReference type="ARBA" id="ARBA00005690"/>
    </source>
</evidence>
<comment type="similarity">
    <text evidence="2 13">Belongs to the replication factor A protein 1 family.</text>
</comment>
<keyword evidence="11 13" id="KW-0539">Nucleus</keyword>
<dbReference type="GO" id="GO:0007004">
    <property type="term" value="P:telomere maintenance via telomerase"/>
    <property type="evidence" value="ECO:0000318"/>
    <property type="project" value="GO_Central"/>
</dbReference>
<feature type="domain" description="CCHC-type" evidence="15">
    <location>
        <begin position="830"/>
        <end position="844"/>
    </location>
</feature>
<dbReference type="SUPFAM" id="SSF50249">
    <property type="entry name" value="Nucleic acid-binding proteins"/>
    <property type="match status" value="4"/>
</dbReference>
<evidence type="ECO:0000256" key="11">
    <source>
        <dbReference type="ARBA" id="ARBA00023242"/>
    </source>
</evidence>
<dbReference type="Gene3D" id="2.40.50.140">
    <property type="entry name" value="Nucleic acid-binding proteins"/>
    <property type="match status" value="4"/>
</dbReference>
<dbReference type="Gene3D" id="4.10.60.10">
    <property type="entry name" value="Zinc finger, CCHC-type"/>
    <property type="match status" value="1"/>
</dbReference>
<dbReference type="CDD" id="cd04475">
    <property type="entry name" value="RPA1_DBD_B"/>
    <property type="match status" value="1"/>
</dbReference>
<dbReference type="SMR" id="A0A251P273"/>
<dbReference type="GO" id="GO:0008270">
    <property type="term" value="F:zinc ion binding"/>
    <property type="evidence" value="ECO:0007669"/>
    <property type="project" value="UniProtKB-KW"/>
</dbReference>
<evidence type="ECO:0000256" key="8">
    <source>
        <dbReference type="ARBA" id="ARBA00023125"/>
    </source>
</evidence>
<protein>
    <recommendedName>
        <fullName evidence="13">Replication protein A subunit</fullName>
    </recommendedName>
</protein>
<dbReference type="NCBIfam" id="TIGR00617">
    <property type="entry name" value="rpa1"/>
    <property type="match status" value="1"/>
</dbReference>
<evidence type="ECO:0000256" key="9">
    <source>
        <dbReference type="ARBA" id="ARBA00023172"/>
    </source>
</evidence>
<dbReference type="GO" id="GO:0000724">
    <property type="term" value="P:double-strand break repair via homologous recombination"/>
    <property type="evidence" value="ECO:0000318"/>
    <property type="project" value="GO_Central"/>
</dbReference>
<dbReference type="GO" id="GO:0003684">
    <property type="term" value="F:damaged DNA binding"/>
    <property type="evidence" value="ECO:0000318"/>
    <property type="project" value="GO_Central"/>
</dbReference>
<evidence type="ECO:0000256" key="10">
    <source>
        <dbReference type="ARBA" id="ARBA00023204"/>
    </source>
</evidence>
<evidence type="ECO:0000256" key="12">
    <source>
        <dbReference type="PROSITE-ProRule" id="PRU00047"/>
    </source>
</evidence>
<dbReference type="InterPro" id="IPR036875">
    <property type="entry name" value="Znf_CCHC_sf"/>
</dbReference>
<evidence type="ECO:0000256" key="6">
    <source>
        <dbReference type="ARBA" id="ARBA00022771"/>
    </source>
</evidence>
<dbReference type="Gramene" id="ONI05718">
    <property type="protein sequence ID" value="ONI05718"/>
    <property type="gene ID" value="PRUPE_5G020900"/>
</dbReference>
<keyword evidence="4 13" id="KW-0479">Metal-binding</keyword>
<evidence type="ECO:0000259" key="15">
    <source>
        <dbReference type="PROSITE" id="PS50158"/>
    </source>
</evidence>
<keyword evidence="5" id="KW-0227">DNA damage</keyword>
<reference evidence="16 17" key="1">
    <citation type="journal article" date="2013" name="Nat. Genet.">
        <title>The high-quality draft genome of peach (Prunus persica) identifies unique patterns of genetic diversity, domestication and genome evolution.</title>
        <authorList>
            <consortium name="International Peach Genome Initiative"/>
            <person name="Verde I."/>
            <person name="Abbott A.G."/>
            <person name="Scalabrin S."/>
            <person name="Jung S."/>
            <person name="Shu S."/>
            <person name="Marroni F."/>
            <person name="Zhebentyayeva T."/>
            <person name="Dettori M.T."/>
            <person name="Grimwood J."/>
            <person name="Cattonaro F."/>
            <person name="Zuccolo A."/>
            <person name="Rossini L."/>
            <person name="Jenkins J."/>
            <person name="Vendramin E."/>
            <person name="Meisel L.A."/>
            <person name="Decroocq V."/>
            <person name="Sosinski B."/>
            <person name="Prochnik S."/>
            <person name="Mitros T."/>
            <person name="Policriti A."/>
            <person name="Cipriani G."/>
            <person name="Dondini L."/>
            <person name="Ficklin S."/>
            <person name="Goodstein D.M."/>
            <person name="Xuan P."/>
            <person name="Del Fabbro C."/>
            <person name="Aramini V."/>
            <person name="Copetti D."/>
            <person name="Gonzalez S."/>
            <person name="Horner D.S."/>
            <person name="Falchi R."/>
            <person name="Lucas S."/>
            <person name="Mica E."/>
            <person name="Maldonado J."/>
            <person name="Lazzari B."/>
            <person name="Bielenberg D."/>
            <person name="Pirona R."/>
            <person name="Miculan M."/>
            <person name="Barakat A."/>
            <person name="Testolin R."/>
            <person name="Stella A."/>
            <person name="Tartarini S."/>
            <person name="Tonutti P."/>
            <person name="Arus P."/>
            <person name="Orellana A."/>
            <person name="Wells C."/>
            <person name="Main D."/>
            <person name="Vizzotto G."/>
            <person name="Silva H."/>
            <person name="Salamini F."/>
            <person name="Schmutz J."/>
            <person name="Morgante M."/>
            <person name="Rokhsar D.S."/>
        </authorList>
    </citation>
    <scope>NUCLEOTIDE SEQUENCE [LARGE SCALE GENOMIC DNA]</scope>
    <source>
        <strain evidence="17">cv. Nemared</strain>
    </source>
</reference>
<evidence type="ECO:0000313" key="17">
    <source>
        <dbReference type="Proteomes" id="UP000006882"/>
    </source>
</evidence>
<dbReference type="GO" id="GO:0007140">
    <property type="term" value="P:male meiotic nuclear division"/>
    <property type="evidence" value="ECO:0007669"/>
    <property type="project" value="UniProtKB-ARBA"/>
</dbReference>
<dbReference type="eggNOG" id="KOG0851">
    <property type="taxonomic scope" value="Eukaryota"/>
</dbReference>
<dbReference type="Pfam" id="PF00098">
    <property type="entry name" value="zf-CCHC"/>
    <property type="match status" value="1"/>
</dbReference>
<evidence type="ECO:0000256" key="1">
    <source>
        <dbReference type="ARBA" id="ARBA00004123"/>
    </source>
</evidence>
<dbReference type="SMART" id="SM00343">
    <property type="entry name" value="ZnF_C2HC"/>
    <property type="match status" value="2"/>
</dbReference>
<dbReference type="FunFam" id="2.40.50.140:FF:000041">
    <property type="entry name" value="Replication protein A subunit"/>
    <property type="match status" value="1"/>
</dbReference>
<keyword evidence="10" id="KW-0234">DNA repair</keyword>
<comment type="subunit">
    <text evidence="13">Heterotrimer of RPA1, RPA2 and RPA3 (canonical replication protein A complex).</text>
</comment>
<sequence>MAVKLTEGAIMKICTGEYHDETWKPILQVLDVRMVNTARSGAQPGPDNERYRVLISDGSHHQQGMLGTQKNTLVQQGLLQKGSIVCLKQFTCTQVQNRLIIIIIELDLVLDKCDLIGEPVAGPKYLNAQSSGALPGNAQSIGGSAHSGGAVHQTVTKATLEQPRVNQSFGSAYSGGSDPGRHATMSTTPNHPKPEPGFGFPGSAPLSGSYSNQNTGFRSPRPEVPQPTLNAYARPPQPTYQQPSPTYPNRGPVAKNEAPPRIMPIAALNPYQGRWTIKARVTAKGELRHYSNPRGDGKVFSFDVLDSHGGEIRATCFNAVADQFYNQIEVGKIYLISKGSLKAAQKAFNNLNNDHEITLDHASIIQPCFEDDDSIPKQNFHFCRISDVEGLNNNSIVDVIGVVSSINPPASILRKNGVETQKRSLQLKDMSGRSVEVTLWGNLCNAEGQRLQSMCDSGAFPVLAVKGAKVNDFNGKAVGTIPSSQLFIEPNIEEAREMRSWFDKEGRNTSCIPISRETAGVGRTDIRKTISQIKDERLGTSEKPDWITVSGTVSFIKVDSFCYSACPLMNGDRQCSKKVTNNGDGKWRCDRCDQSMEECDYRYLLQLQIQDHTGTTWVTAFQEGGEEIMGIPAKDLYFLKYEEQDDEKFVEITRKVLFTKFNFKLKIKEEIYGDEQRVKSTVLKAEKVNFSSEARVHLELMNKLKMETISSSASEGDNVMPSAGMNATGVGNTASRQPTLDVNVGYNNNAGREFGGPESQGVTYRNQFSSARSPSTGSVGSYLSCNSCGDAGHSSMNCPSVMNGPGQSSGAGYNNRVSSRPGVGNTSGDCYKCHQPGHWARDCPGLNTTPAYGGSGGNPVRYGGVANQRVGGF</sequence>
<keyword evidence="7 13" id="KW-0862">Zinc</keyword>
<dbReference type="InterPro" id="IPR031657">
    <property type="entry name" value="REPA_OB_2"/>
</dbReference>
<evidence type="ECO:0000313" key="16">
    <source>
        <dbReference type="EMBL" id="ONI05718.1"/>
    </source>
</evidence>
<keyword evidence="3 13" id="KW-0235">DNA replication</keyword>
<dbReference type="PROSITE" id="PS50158">
    <property type="entry name" value="ZF_CCHC"/>
    <property type="match status" value="2"/>
</dbReference>
<evidence type="ECO:0000256" key="7">
    <source>
        <dbReference type="ARBA" id="ARBA00022833"/>
    </source>
</evidence>
<dbReference type="InterPro" id="IPR001878">
    <property type="entry name" value="Znf_CCHC"/>
</dbReference>
<dbReference type="Pfam" id="PF16900">
    <property type="entry name" value="REPA_OB_2"/>
    <property type="match status" value="1"/>
</dbReference>
<dbReference type="InterPro" id="IPR004365">
    <property type="entry name" value="NA-bd_OB_tRNA"/>
</dbReference>
<evidence type="ECO:0000256" key="4">
    <source>
        <dbReference type="ARBA" id="ARBA00022723"/>
    </source>
</evidence>
<dbReference type="CDD" id="cd04476">
    <property type="entry name" value="RPA1_DBD_C"/>
    <property type="match status" value="1"/>
</dbReference>
<dbReference type="PANTHER" id="PTHR23273">
    <property type="entry name" value="REPLICATION FACTOR A 1, RFA1"/>
    <property type="match status" value="1"/>
</dbReference>
<evidence type="ECO:0000256" key="13">
    <source>
        <dbReference type="RuleBase" id="RU364130"/>
    </source>
</evidence>
<feature type="compositionally biased region" description="Polar residues" evidence="14">
    <location>
        <begin position="206"/>
        <end position="217"/>
    </location>
</feature>
<feature type="compositionally biased region" description="Low complexity" evidence="14">
    <location>
        <begin position="239"/>
        <end position="248"/>
    </location>
</feature>
<dbReference type="STRING" id="3760.A0A251P273"/>
<dbReference type="CDD" id="cd04474">
    <property type="entry name" value="RPA1_DBD_A"/>
    <property type="match status" value="1"/>
</dbReference>
<comment type="function">
    <text evidence="13">Component of the replication protein A complex (RPA) required for DNA recombination, repair and replication. The activity of RPA is mediated by single-stranded DNA binding and protein interactions. Probably involved in repair of double-strand DNA breaks (DSBs) induced by genotoxic stresses.</text>
</comment>
<dbReference type="Proteomes" id="UP000006882">
    <property type="component" value="Chromosome G5"/>
</dbReference>
<dbReference type="AlphaFoldDB" id="A0A251P273"/>
<dbReference type="Pfam" id="PF01336">
    <property type="entry name" value="tRNA_anti-codon"/>
    <property type="match status" value="1"/>
</dbReference>
<dbReference type="GO" id="GO:0051321">
    <property type="term" value="P:meiotic cell cycle"/>
    <property type="evidence" value="ECO:0000318"/>
    <property type="project" value="GO_Central"/>
</dbReference>
<dbReference type="InterPro" id="IPR004591">
    <property type="entry name" value="Rfa1"/>
</dbReference>
<keyword evidence="17" id="KW-1185">Reference proteome</keyword>
<gene>
    <name evidence="16" type="ORF">PRUPE_5G020900</name>
</gene>
<keyword evidence="6 12" id="KW-0863">Zinc-finger</keyword>
<dbReference type="OrthoDB" id="1751331at2759"/>
<dbReference type="GO" id="GO:0006289">
    <property type="term" value="P:nucleotide-excision repair"/>
    <property type="evidence" value="ECO:0000318"/>
    <property type="project" value="GO_Central"/>
</dbReference>
<keyword evidence="9" id="KW-0233">DNA recombination</keyword>
<dbReference type="GO" id="GO:0006260">
    <property type="term" value="P:DNA replication"/>
    <property type="evidence" value="ECO:0000318"/>
    <property type="project" value="GO_Central"/>
</dbReference>
<feature type="compositionally biased region" description="Polar residues" evidence="14">
    <location>
        <begin position="159"/>
        <end position="171"/>
    </location>
</feature>
<dbReference type="InterPro" id="IPR047192">
    <property type="entry name" value="Euk_RPA1_DBD_C"/>
</dbReference>
<keyword evidence="8 13" id="KW-0238">DNA-binding</keyword>
<dbReference type="Pfam" id="PF08646">
    <property type="entry name" value="Rep_fac-A_C"/>
    <property type="match status" value="1"/>
</dbReference>
<organism evidence="16 17">
    <name type="scientific">Prunus persica</name>
    <name type="common">Peach</name>
    <name type="synonym">Amygdalus persica</name>
    <dbReference type="NCBI Taxonomy" id="3760"/>
    <lineage>
        <taxon>Eukaryota</taxon>
        <taxon>Viridiplantae</taxon>
        <taxon>Streptophyta</taxon>
        <taxon>Embryophyta</taxon>
        <taxon>Tracheophyta</taxon>
        <taxon>Spermatophyta</taxon>
        <taxon>Magnoliopsida</taxon>
        <taxon>eudicotyledons</taxon>
        <taxon>Gunneridae</taxon>
        <taxon>Pentapetalae</taxon>
        <taxon>rosids</taxon>
        <taxon>fabids</taxon>
        <taxon>Rosales</taxon>
        <taxon>Rosaceae</taxon>
        <taxon>Amygdaloideae</taxon>
        <taxon>Amygdaleae</taxon>
        <taxon>Prunus</taxon>
    </lineage>
</organism>
<dbReference type="InterPro" id="IPR013955">
    <property type="entry name" value="Rep_factor-A_C"/>
</dbReference>
<proteinExistence type="inferred from homology"/>
<evidence type="ECO:0000256" key="3">
    <source>
        <dbReference type="ARBA" id="ARBA00022705"/>
    </source>
</evidence>
<evidence type="ECO:0000256" key="5">
    <source>
        <dbReference type="ARBA" id="ARBA00022763"/>
    </source>
</evidence>
<name>A0A251P273_PRUPE</name>
<dbReference type="GO" id="GO:0043047">
    <property type="term" value="F:single-stranded telomeric DNA binding"/>
    <property type="evidence" value="ECO:0000318"/>
    <property type="project" value="GO_Central"/>
</dbReference>
<feature type="domain" description="CCHC-type" evidence="15">
    <location>
        <begin position="785"/>
        <end position="800"/>
    </location>
</feature>
<dbReference type="SUPFAM" id="SSF57756">
    <property type="entry name" value="Retrovirus zinc finger-like domains"/>
    <property type="match status" value="1"/>
</dbReference>
<dbReference type="InterPro" id="IPR007199">
    <property type="entry name" value="Rep_factor-A_N"/>
</dbReference>
<dbReference type="InterPro" id="IPR012340">
    <property type="entry name" value="NA-bd_OB-fold"/>
</dbReference>
<dbReference type="FunFam" id="2.40.50.140:FF:000090">
    <property type="entry name" value="Replication protein A subunit"/>
    <property type="match status" value="1"/>
</dbReference>